<sequence length="31" mass="3604">MYQTGYFDSLKVLAMSDIFIMIFNYGLLLPV</sequence>
<dbReference type="EMBL" id="GBXM01054156">
    <property type="protein sequence ID" value="JAH54421.1"/>
    <property type="molecule type" value="Transcribed_RNA"/>
</dbReference>
<evidence type="ECO:0000313" key="2">
    <source>
        <dbReference type="EMBL" id="JAH54421.1"/>
    </source>
</evidence>
<keyword evidence="1" id="KW-0812">Transmembrane</keyword>
<protein>
    <submittedName>
        <fullName evidence="2">Uncharacterized protein</fullName>
    </submittedName>
</protein>
<keyword evidence="1" id="KW-0472">Membrane</keyword>
<evidence type="ECO:0000256" key="1">
    <source>
        <dbReference type="SAM" id="Phobius"/>
    </source>
</evidence>
<accession>A0A0E9TLE8</accession>
<name>A0A0E9TLE8_ANGAN</name>
<reference evidence="2" key="2">
    <citation type="journal article" date="2015" name="Fish Shellfish Immunol.">
        <title>Early steps in the European eel (Anguilla anguilla)-Vibrio vulnificus interaction in the gills: Role of the RtxA13 toxin.</title>
        <authorList>
            <person name="Callol A."/>
            <person name="Pajuelo D."/>
            <person name="Ebbesson L."/>
            <person name="Teles M."/>
            <person name="MacKenzie S."/>
            <person name="Amaro C."/>
        </authorList>
    </citation>
    <scope>NUCLEOTIDE SEQUENCE</scope>
</reference>
<organism evidence="2">
    <name type="scientific">Anguilla anguilla</name>
    <name type="common">European freshwater eel</name>
    <name type="synonym">Muraena anguilla</name>
    <dbReference type="NCBI Taxonomy" id="7936"/>
    <lineage>
        <taxon>Eukaryota</taxon>
        <taxon>Metazoa</taxon>
        <taxon>Chordata</taxon>
        <taxon>Craniata</taxon>
        <taxon>Vertebrata</taxon>
        <taxon>Euteleostomi</taxon>
        <taxon>Actinopterygii</taxon>
        <taxon>Neopterygii</taxon>
        <taxon>Teleostei</taxon>
        <taxon>Anguilliformes</taxon>
        <taxon>Anguillidae</taxon>
        <taxon>Anguilla</taxon>
    </lineage>
</organism>
<reference evidence="2" key="1">
    <citation type="submission" date="2014-11" db="EMBL/GenBank/DDBJ databases">
        <authorList>
            <person name="Amaro Gonzalez C."/>
        </authorList>
    </citation>
    <scope>NUCLEOTIDE SEQUENCE</scope>
</reference>
<keyword evidence="1" id="KW-1133">Transmembrane helix</keyword>
<proteinExistence type="predicted"/>
<feature type="transmembrane region" description="Helical" evidence="1">
    <location>
        <begin position="12"/>
        <end position="29"/>
    </location>
</feature>
<dbReference type="AlphaFoldDB" id="A0A0E9TLE8"/>